<dbReference type="GO" id="GO:0005576">
    <property type="term" value="C:extracellular region"/>
    <property type="evidence" value="ECO:0007669"/>
    <property type="project" value="TreeGrafter"/>
</dbReference>
<name>A0AA40C5U4_9PEZI</name>
<dbReference type="PANTHER" id="PTHR16631">
    <property type="entry name" value="GLUCAN 1,3-BETA-GLUCOSIDASE"/>
    <property type="match status" value="1"/>
</dbReference>
<dbReference type="InterPro" id="IPR017853">
    <property type="entry name" value="GH"/>
</dbReference>
<feature type="region of interest" description="Disordered" evidence="8">
    <location>
        <begin position="137"/>
        <end position="178"/>
    </location>
</feature>
<keyword evidence="4" id="KW-0964">Secreted</keyword>
<keyword evidence="5 9" id="KW-0732">Signal</keyword>
<feature type="compositionally biased region" description="Polar residues" evidence="8">
    <location>
        <begin position="138"/>
        <end position="149"/>
    </location>
</feature>
<dbReference type="Pfam" id="PF00332">
    <property type="entry name" value="Glyco_hydro_17"/>
    <property type="match status" value="1"/>
</dbReference>
<dbReference type="SUPFAM" id="SSF51445">
    <property type="entry name" value="(Trans)glycosidases"/>
    <property type="match status" value="1"/>
</dbReference>
<proteinExistence type="inferred from homology"/>
<dbReference type="InterPro" id="IPR000490">
    <property type="entry name" value="Glyco_hydro_17"/>
</dbReference>
<dbReference type="PANTHER" id="PTHR16631:SF14">
    <property type="entry name" value="FAMILY 17 GLUCOSIDASE SCW10-RELATED"/>
    <property type="match status" value="1"/>
</dbReference>
<feature type="signal peptide" evidence="9">
    <location>
        <begin position="1"/>
        <end position="21"/>
    </location>
</feature>
<gene>
    <name evidence="10" type="ORF">B0T17DRAFT_271807</name>
</gene>
<evidence type="ECO:0000256" key="8">
    <source>
        <dbReference type="SAM" id="MobiDB-lite"/>
    </source>
</evidence>
<evidence type="ECO:0000313" key="11">
    <source>
        <dbReference type="Proteomes" id="UP001174934"/>
    </source>
</evidence>
<sequence length="454" mass="48133">MKLNSPTALAALILSSSMAVAQPRWDNHGHVHRIFPGHQHAPSFVIDNAAATESLIPQVIVYVDKEGTPFKTITEGLRILPSSVAAKIGHHTSAPSVVAHVTTTLQPSTPKPTEKIDLVASPETAATAAAGAGLHLDLSNNLDNGNQEVNAVRPPKPKKGTPSPPPQPSPSSASIKDGTSIKDSASLKEDTSSLPGVAYAPFNADGTCKSASQIYSDFQEIDSQYSLVRIYGVVCDQVARVIPAAQSIGVKLFLGIFDLDNLDDQIATLVSAVNANGGFTSGIVDTISVGNELVNNNQAHPQQVMDAVAAARASLRSAGYDGPVVTVDTFIAVLKNPILCDASDYCAMNIHAFFDPNTSADRAGAFVAQQVANVREVLADRNQRVVVTESGWPWQGNANGQAVPGRENQAAAVKSIMQAFEGMETDLVLFTAFNDPWKKAEANTFYAEQFWGMH</sequence>
<feature type="chain" id="PRO_5041320982" evidence="9">
    <location>
        <begin position="22"/>
        <end position="454"/>
    </location>
</feature>
<dbReference type="GO" id="GO:0071555">
    <property type="term" value="P:cell wall organization"/>
    <property type="evidence" value="ECO:0007669"/>
    <property type="project" value="TreeGrafter"/>
</dbReference>
<comment type="caution">
    <text evidence="10">The sequence shown here is derived from an EMBL/GenBank/DDBJ whole genome shotgun (WGS) entry which is preliminary data.</text>
</comment>
<keyword evidence="6 10" id="KW-0378">Hydrolase</keyword>
<evidence type="ECO:0000256" key="5">
    <source>
        <dbReference type="ARBA" id="ARBA00022729"/>
    </source>
</evidence>
<dbReference type="InterPro" id="IPR050732">
    <property type="entry name" value="Beta-glucan_modifiers"/>
</dbReference>
<evidence type="ECO:0000256" key="1">
    <source>
        <dbReference type="ARBA" id="ARBA00004191"/>
    </source>
</evidence>
<comment type="similarity">
    <text evidence="2 7">Belongs to the glycosyl hydrolase 17 family.</text>
</comment>
<comment type="subcellular location">
    <subcellularLocation>
        <location evidence="1">Secreted</location>
        <location evidence="1">Cell wall</location>
    </subcellularLocation>
</comment>
<dbReference type="GO" id="GO:0042973">
    <property type="term" value="F:glucan endo-1,3-beta-D-glucosidase activity"/>
    <property type="evidence" value="ECO:0007669"/>
    <property type="project" value="TreeGrafter"/>
</dbReference>
<dbReference type="Gene3D" id="3.20.20.80">
    <property type="entry name" value="Glycosidases"/>
    <property type="match status" value="2"/>
</dbReference>
<keyword evidence="3" id="KW-0134">Cell wall</keyword>
<evidence type="ECO:0000256" key="9">
    <source>
        <dbReference type="SAM" id="SignalP"/>
    </source>
</evidence>
<evidence type="ECO:0000256" key="4">
    <source>
        <dbReference type="ARBA" id="ARBA00022525"/>
    </source>
</evidence>
<evidence type="ECO:0000256" key="7">
    <source>
        <dbReference type="RuleBase" id="RU004335"/>
    </source>
</evidence>
<evidence type="ECO:0000256" key="2">
    <source>
        <dbReference type="ARBA" id="ARBA00008773"/>
    </source>
</evidence>
<reference evidence="10" key="1">
    <citation type="submission" date="2023-06" db="EMBL/GenBank/DDBJ databases">
        <title>Genome-scale phylogeny and comparative genomics of the fungal order Sordariales.</title>
        <authorList>
            <consortium name="Lawrence Berkeley National Laboratory"/>
            <person name="Hensen N."/>
            <person name="Bonometti L."/>
            <person name="Westerberg I."/>
            <person name="Brannstrom I.O."/>
            <person name="Guillou S."/>
            <person name="Cros-Aarteil S."/>
            <person name="Calhoun S."/>
            <person name="Haridas S."/>
            <person name="Kuo A."/>
            <person name="Mondo S."/>
            <person name="Pangilinan J."/>
            <person name="Riley R."/>
            <person name="LaButti K."/>
            <person name="Andreopoulos B."/>
            <person name="Lipzen A."/>
            <person name="Chen C."/>
            <person name="Yanf M."/>
            <person name="Daum C."/>
            <person name="Ng V."/>
            <person name="Clum A."/>
            <person name="Steindorff A."/>
            <person name="Ohm R."/>
            <person name="Martin F."/>
            <person name="Silar P."/>
            <person name="Natvig D."/>
            <person name="Lalanne C."/>
            <person name="Gautier V."/>
            <person name="Ament-velasquez S.L."/>
            <person name="Kruys A."/>
            <person name="Hutchinson M.I."/>
            <person name="Powell A.J."/>
            <person name="Barry K."/>
            <person name="Miller A.N."/>
            <person name="Grigoriev I.V."/>
            <person name="Debuchy R."/>
            <person name="Gladieux P."/>
            <person name="Thoren M.H."/>
            <person name="Johannesson H."/>
        </authorList>
    </citation>
    <scope>NUCLEOTIDE SEQUENCE</scope>
    <source>
        <strain evidence="10">SMH3391-2</strain>
    </source>
</reference>
<dbReference type="EMBL" id="JAULSR010000003">
    <property type="protein sequence ID" value="KAK0625373.1"/>
    <property type="molecule type" value="Genomic_DNA"/>
</dbReference>
<keyword evidence="11" id="KW-1185">Reference proteome</keyword>
<dbReference type="GO" id="GO:0009986">
    <property type="term" value="C:cell surface"/>
    <property type="evidence" value="ECO:0007669"/>
    <property type="project" value="TreeGrafter"/>
</dbReference>
<evidence type="ECO:0000313" key="10">
    <source>
        <dbReference type="EMBL" id="KAK0625373.1"/>
    </source>
</evidence>
<evidence type="ECO:0000256" key="3">
    <source>
        <dbReference type="ARBA" id="ARBA00022512"/>
    </source>
</evidence>
<dbReference type="GO" id="GO:0009277">
    <property type="term" value="C:fungal-type cell wall"/>
    <property type="evidence" value="ECO:0007669"/>
    <property type="project" value="TreeGrafter"/>
</dbReference>
<organism evidence="10 11">
    <name type="scientific">Bombardia bombarda</name>
    <dbReference type="NCBI Taxonomy" id="252184"/>
    <lineage>
        <taxon>Eukaryota</taxon>
        <taxon>Fungi</taxon>
        <taxon>Dikarya</taxon>
        <taxon>Ascomycota</taxon>
        <taxon>Pezizomycotina</taxon>
        <taxon>Sordariomycetes</taxon>
        <taxon>Sordariomycetidae</taxon>
        <taxon>Sordariales</taxon>
        <taxon>Lasiosphaeriaceae</taxon>
        <taxon>Bombardia</taxon>
    </lineage>
</organism>
<dbReference type="AlphaFoldDB" id="A0AA40C5U4"/>
<dbReference type="Proteomes" id="UP001174934">
    <property type="component" value="Unassembled WGS sequence"/>
</dbReference>
<dbReference type="GO" id="GO:0005975">
    <property type="term" value="P:carbohydrate metabolic process"/>
    <property type="evidence" value="ECO:0007669"/>
    <property type="project" value="InterPro"/>
</dbReference>
<protein>
    <submittedName>
        <fullName evidence="10">Glycoside hydrolase superfamily</fullName>
    </submittedName>
</protein>
<evidence type="ECO:0000256" key="6">
    <source>
        <dbReference type="ARBA" id="ARBA00022801"/>
    </source>
</evidence>
<accession>A0AA40C5U4</accession>